<dbReference type="GO" id="GO:0006281">
    <property type="term" value="P:DNA repair"/>
    <property type="evidence" value="ECO:0007669"/>
    <property type="project" value="UniProtKB-ARBA"/>
</dbReference>
<dbReference type="SUPFAM" id="SSF52980">
    <property type="entry name" value="Restriction endonuclease-like"/>
    <property type="match status" value="1"/>
</dbReference>
<reference evidence="3" key="1">
    <citation type="submission" date="2023-08" db="EMBL/GenBank/DDBJ databases">
        <authorList>
            <person name="Chen Y."/>
            <person name="Shah S."/>
            <person name="Dougan E. K."/>
            <person name="Thang M."/>
            <person name="Chan C."/>
        </authorList>
    </citation>
    <scope>NUCLEOTIDE SEQUENCE</scope>
</reference>
<dbReference type="EMBL" id="CAUJNA010000460">
    <property type="protein sequence ID" value="CAJ1377409.1"/>
    <property type="molecule type" value="Genomic_DNA"/>
</dbReference>
<evidence type="ECO:0000259" key="2">
    <source>
        <dbReference type="Pfam" id="PF09588"/>
    </source>
</evidence>
<sequence>MWLIALVACFLLFSTRSFLSAAERAIYDAWDARSTREIFLNFATSPASDAGLASTAAARAAEAAILDAVDVSDTDIAQLRRLEQRLTDGTYNPAWLAARRWRLTAGRFVDVRRVGRHKELAKGWLDQWWYRGQERLNHKINRSIAFEDRMLERYRQTHAGVQSVGLLVSKQFPWLGASPDGLVMSGDQPQYLIEIKSMRASLGKKSPAWHQMQGAMAIASDAFGVPVESCKLIDPVEIYNIRFDKPWWDRYLVRLRHFYFGTYLPMAAKRILRRLSQ</sequence>
<protein>
    <recommendedName>
        <fullName evidence="2">YqaJ viral recombinase domain-containing protein</fullName>
    </recommendedName>
</protein>
<evidence type="ECO:0000256" key="1">
    <source>
        <dbReference type="SAM" id="SignalP"/>
    </source>
</evidence>
<dbReference type="PANTHER" id="PTHR46609:SF8">
    <property type="entry name" value="YQAJ VIRAL RECOMBINASE DOMAIN-CONTAINING PROTEIN"/>
    <property type="match status" value="1"/>
</dbReference>
<dbReference type="Pfam" id="PF09588">
    <property type="entry name" value="YqaJ"/>
    <property type="match status" value="1"/>
</dbReference>
<organism evidence="3 4">
    <name type="scientific">Effrenium voratum</name>
    <dbReference type="NCBI Taxonomy" id="2562239"/>
    <lineage>
        <taxon>Eukaryota</taxon>
        <taxon>Sar</taxon>
        <taxon>Alveolata</taxon>
        <taxon>Dinophyceae</taxon>
        <taxon>Suessiales</taxon>
        <taxon>Symbiodiniaceae</taxon>
        <taxon>Effrenium</taxon>
    </lineage>
</organism>
<keyword evidence="1" id="KW-0732">Signal</keyword>
<comment type="caution">
    <text evidence="3">The sequence shown here is derived from an EMBL/GenBank/DDBJ whole genome shotgun (WGS) entry which is preliminary data.</text>
</comment>
<dbReference type="CDD" id="cd22343">
    <property type="entry name" value="PDDEXK_lambda_exonuclease-like"/>
    <property type="match status" value="1"/>
</dbReference>
<dbReference type="Gene3D" id="3.90.320.10">
    <property type="match status" value="1"/>
</dbReference>
<dbReference type="AlphaFoldDB" id="A0AA36HZM1"/>
<feature type="signal peptide" evidence="1">
    <location>
        <begin position="1"/>
        <end position="17"/>
    </location>
</feature>
<accession>A0AA36HZM1</accession>
<gene>
    <name evidence="3" type="ORF">EVOR1521_LOCUS6215</name>
</gene>
<dbReference type="InterPro" id="IPR051703">
    <property type="entry name" value="NF-kappa-B_Signaling_Reg"/>
</dbReference>
<evidence type="ECO:0000313" key="4">
    <source>
        <dbReference type="Proteomes" id="UP001178507"/>
    </source>
</evidence>
<feature type="chain" id="PRO_5041435518" description="YqaJ viral recombinase domain-containing protein" evidence="1">
    <location>
        <begin position="18"/>
        <end position="277"/>
    </location>
</feature>
<evidence type="ECO:0000313" key="3">
    <source>
        <dbReference type="EMBL" id="CAJ1377409.1"/>
    </source>
</evidence>
<proteinExistence type="predicted"/>
<dbReference type="PANTHER" id="PTHR46609">
    <property type="entry name" value="EXONUCLEASE, PHAGE-TYPE/RECB, C-TERMINAL DOMAIN-CONTAINING PROTEIN"/>
    <property type="match status" value="1"/>
</dbReference>
<dbReference type="InterPro" id="IPR019080">
    <property type="entry name" value="YqaJ_viral_recombinase"/>
</dbReference>
<name>A0AA36HZM1_9DINO</name>
<feature type="domain" description="YqaJ viral recombinase" evidence="2">
    <location>
        <begin position="95"/>
        <end position="200"/>
    </location>
</feature>
<dbReference type="Proteomes" id="UP001178507">
    <property type="component" value="Unassembled WGS sequence"/>
</dbReference>
<dbReference type="InterPro" id="IPR011335">
    <property type="entry name" value="Restrct_endonuc-II-like"/>
</dbReference>
<dbReference type="InterPro" id="IPR011604">
    <property type="entry name" value="PDDEXK-like_dom_sf"/>
</dbReference>
<keyword evidence="4" id="KW-1185">Reference proteome</keyword>